<dbReference type="PROSITE" id="PS50011">
    <property type="entry name" value="PROTEIN_KINASE_DOM"/>
    <property type="match status" value="1"/>
</dbReference>
<dbReference type="AlphaFoldDB" id="A0A1A7XS68"/>
<evidence type="ECO:0000313" key="13">
    <source>
        <dbReference type="EMBL" id="SBP20936.1"/>
    </source>
</evidence>
<feature type="compositionally biased region" description="Acidic residues" evidence="10">
    <location>
        <begin position="519"/>
        <end position="528"/>
    </location>
</feature>
<dbReference type="GO" id="GO:0004674">
    <property type="term" value="F:protein serine/threonine kinase activity"/>
    <property type="evidence" value="ECO:0007669"/>
    <property type="project" value="UniProtKB-KW"/>
</dbReference>
<keyword evidence="7" id="KW-0067">ATP-binding</keyword>
<evidence type="ECO:0000256" key="9">
    <source>
        <dbReference type="ARBA" id="ARBA00048679"/>
    </source>
</evidence>
<dbReference type="InterPro" id="IPR008405">
    <property type="entry name" value="ApoL"/>
</dbReference>
<feature type="domain" description="Protein kinase" evidence="12">
    <location>
        <begin position="2"/>
        <end position="261"/>
    </location>
</feature>
<keyword evidence="11" id="KW-1133">Transmembrane helix</keyword>
<dbReference type="GO" id="GO:0042157">
    <property type="term" value="P:lipoprotein metabolic process"/>
    <property type="evidence" value="ECO:0007669"/>
    <property type="project" value="InterPro"/>
</dbReference>
<dbReference type="EC" id="2.7.11.1" evidence="2"/>
<evidence type="ECO:0000256" key="11">
    <source>
        <dbReference type="SAM" id="Phobius"/>
    </source>
</evidence>
<dbReference type="Pfam" id="PF05461">
    <property type="entry name" value="ApoL"/>
    <property type="match status" value="1"/>
</dbReference>
<dbReference type="SUPFAM" id="SSF56112">
    <property type="entry name" value="Protein kinase-like (PK-like)"/>
    <property type="match status" value="1"/>
</dbReference>
<reference evidence="13" key="1">
    <citation type="submission" date="2016-05" db="EMBL/GenBank/DDBJ databases">
        <authorList>
            <person name="Lavstsen T."/>
            <person name="Jespersen J.S."/>
        </authorList>
    </citation>
    <scope>NUCLEOTIDE SEQUENCE</scope>
    <source>
        <tissue evidence="13">Brain</tissue>
    </source>
</reference>
<dbReference type="GO" id="GO:0006869">
    <property type="term" value="P:lipid transport"/>
    <property type="evidence" value="ECO:0007669"/>
    <property type="project" value="InterPro"/>
</dbReference>
<feature type="region of interest" description="Disordered" evidence="10">
    <location>
        <begin position="484"/>
        <end position="543"/>
    </location>
</feature>
<feature type="compositionally biased region" description="Polar residues" evidence="10">
    <location>
        <begin position="506"/>
        <end position="518"/>
    </location>
</feature>
<comment type="catalytic activity">
    <reaction evidence="8">
        <text>L-threonyl-[protein] + ATP = O-phospho-L-threonyl-[protein] + ADP + H(+)</text>
        <dbReference type="Rhea" id="RHEA:46608"/>
        <dbReference type="Rhea" id="RHEA-COMP:11060"/>
        <dbReference type="Rhea" id="RHEA-COMP:11605"/>
        <dbReference type="ChEBI" id="CHEBI:15378"/>
        <dbReference type="ChEBI" id="CHEBI:30013"/>
        <dbReference type="ChEBI" id="CHEBI:30616"/>
        <dbReference type="ChEBI" id="CHEBI:61977"/>
        <dbReference type="ChEBI" id="CHEBI:456216"/>
        <dbReference type="EC" id="2.7.11.1"/>
    </reaction>
</comment>
<evidence type="ECO:0000256" key="3">
    <source>
        <dbReference type="ARBA" id="ARBA00022527"/>
    </source>
</evidence>
<dbReference type="InterPro" id="IPR011009">
    <property type="entry name" value="Kinase-like_dom_sf"/>
</dbReference>
<dbReference type="PANTHER" id="PTHR44899:SF3">
    <property type="entry name" value="SERINE_THREONINE-PROTEIN KINASE NEK1"/>
    <property type="match status" value="1"/>
</dbReference>
<organism evidence="13">
    <name type="scientific">Iconisemion striatum</name>
    <dbReference type="NCBI Taxonomy" id="60296"/>
    <lineage>
        <taxon>Eukaryota</taxon>
        <taxon>Metazoa</taxon>
        <taxon>Chordata</taxon>
        <taxon>Craniata</taxon>
        <taxon>Vertebrata</taxon>
        <taxon>Euteleostomi</taxon>
        <taxon>Actinopterygii</taxon>
        <taxon>Neopterygii</taxon>
        <taxon>Teleostei</taxon>
        <taxon>Neoteleostei</taxon>
        <taxon>Acanthomorphata</taxon>
        <taxon>Ovalentaria</taxon>
        <taxon>Atherinomorphae</taxon>
        <taxon>Cyprinodontiformes</taxon>
        <taxon>Nothobranchiidae</taxon>
        <taxon>Iconisemion</taxon>
    </lineage>
</organism>
<dbReference type="GO" id="GO:0005524">
    <property type="term" value="F:ATP binding"/>
    <property type="evidence" value="ECO:0007669"/>
    <property type="project" value="UniProtKB-KW"/>
</dbReference>
<dbReference type="InterPro" id="IPR000719">
    <property type="entry name" value="Prot_kinase_dom"/>
</dbReference>
<dbReference type="Pfam" id="PF00069">
    <property type="entry name" value="Pkinase"/>
    <property type="match status" value="1"/>
</dbReference>
<dbReference type="InterPro" id="IPR051131">
    <property type="entry name" value="NEK_Ser/Thr_kinase_NIMA"/>
</dbReference>
<protein>
    <recommendedName>
        <fullName evidence="2">non-specific serine/threonine protein kinase</fullName>
        <ecNumber evidence="2">2.7.11.1</ecNumber>
    </recommendedName>
</protein>
<keyword evidence="3" id="KW-0723">Serine/threonine-protein kinase</keyword>
<accession>A0A1A7XS68</accession>
<evidence type="ECO:0000256" key="2">
    <source>
        <dbReference type="ARBA" id="ARBA00012513"/>
    </source>
</evidence>
<sequence length="592" mass="64549">MGKEQSKLAEEGYAISTQAENHVIATKGNDYFFIKMIDLNQLSSQVVTTLTSEIEALQKINHPHVVDMKQSFKDEKQNIYYVVMDHCQEGSLADKIELNPPESPQESEILNWIVEICVALETIHEAALHHKNLSPKNVLLDDFGLVRLGGFGNINESLNSPSSTNPNATLNYLAPEVFTKGEYDAKSDIWSVGCILVELCTKKKAFSAENTINLIPKIINGVCPTLPSNFSPELGYLLSDLLKTDPMDRPTASEVLAHPIALKCLTTKCTTTIDDLETKLKGLRALADGLERVHQGTTIGSLTGGVIGAVGGITSIVGLILAPFTLGASLIVTGVGVGVGAVGGVTAGASNITNMINQSSDRKVIHKMIKEFEQKTRAVVTWLLEINMSFQTISRHCPQPSDTDSNFKKENLIKLGFRAGRGLDGITELIRLGSVLTIGKIVAQTSRAVRVAEVVSGIFSGLFVAVDIFFIAMDAREIHHIRGAKEAERRDASSSSSGSKPDGNETFDTSKLLLNTEMQECDTTEPPETEGQSKIEDQSDSNKAEIRSEIMRFVHSVREAADNLEKVLKDLKKMASSISSLYEENELEEELM</sequence>
<evidence type="ECO:0000256" key="1">
    <source>
        <dbReference type="ARBA" id="ARBA00010090"/>
    </source>
</evidence>
<evidence type="ECO:0000256" key="8">
    <source>
        <dbReference type="ARBA" id="ARBA00047899"/>
    </source>
</evidence>
<keyword evidence="6" id="KW-0418">Kinase</keyword>
<comment type="similarity">
    <text evidence="1">Belongs to the apolipoprotein L family.</text>
</comment>
<keyword evidence="5" id="KW-0547">Nucleotide-binding</keyword>
<keyword evidence="11" id="KW-0812">Transmembrane</keyword>
<evidence type="ECO:0000256" key="5">
    <source>
        <dbReference type="ARBA" id="ARBA00022741"/>
    </source>
</evidence>
<evidence type="ECO:0000256" key="7">
    <source>
        <dbReference type="ARBA" id="ARBA00022840"/>
    </source>
</evidence>
<evidence type="ECO:0000256" key="6">
    <source>
        <dbReference type="ARBA" id="ARBA00022777"/>
    </source>
</evidence>
<comment type="catalytic activity">
    <reaction evidence="9">
        <text>L-seryl-[protein] + ATP = O-phospho-L-seryl-[protein] + ADP + H(+)</text>
        <dbReference type="Rhea" id="RHEA:17989"/>
        <dbReference type="Rhea" id="RHEA-COMP:9863"/>
        <dbReference type="Rhea" id="RHEA-COMP:11604"/>
        <dbReference type="ChEBI" id="CHEBI:15378"/>
        <dbReference type="ChEBI" id="CHEBI:29999"/>
        <dbReference type="ChEBI" id="CHEBI:30616"/>
        <dbReference type="ChEBI" id="CHEBI:83421"/>
        <dbReference type="ChEBI" id="CHEBI:456216"/>
        <dbReference type="EC" id="2.7.11.1"/>
    </reaction>
</comment>
<dbReference type="EMBL" id="HADW01019536">
    <property type="protein sequence ID" value="SBP20936.1"/>
    <property type="molecule type" value="Transcribed_RNA"/>
</dbReference>
<keyword evidence="4" id="KW-0808">Transferase</keyword>
<proteinExistence type="inferred from homology"/>
<name>A0A1A7XS68_9TELE</name>
<dbReference type="GO" id="GO:0005576">
    <property type="term" value="C:extracellular region"/>
    <property type="evidence" value="ECO:0007669"/>
    <property type="project" value="InterPro"/>
</dbReference>
<evidence type="ECO:0000256" key="10">
    <source>
        <dbReference type="SAM" id="MobiDB-lite"/>
    </source>
</evidence>
<feature type="compositionally biased region" description="Basic and acidic residues" evidence="10">
    <location>
        <begin position="531"/>
        <end position="543"/>
    </location>
</feature>
<dbReference type="GO" id="GO:0008289">
    <property type="term" value="F:lipid binding"/>
    <property type="evidence" value="ECO:0007669"/>
    <property type="project" value="InterPro"/>
</dbReference>
<gene>
    <name evidence="13" type="primary">Nfu_g_1_004852</name>
</gene>
<dbReference type="Gene3D" id="1.10.510.10">
    <property type="entry name" value="Transferase(Phosphotransferase) domain 1"/>
    <property type="match status" value="1"/>
</dbReference>
<evidence type="ECO:0000259" key="12">
    <source>
        <dbReference type="PROSITE" id="PS50011"/>
    </source>
</evidence>
<evidence type="ECO:0000256" key="4">
    <source>
        <dbReference type="ARBA" id="ARBA00022679"/>
    </source>
</evidence>
<dbReference type="PANTHER" id="PTHR44899">
    <property type="entry name" value="CAMK FAMILY PROTEIN KINASE"/>
    <property type="match status" value="1"/>
</dbReference>
<keyword evidence="11" id="KW-0472">Membrane</keyword>
<reference evidence="13" key="2">
    <citation type="submission" date="2016-06" db="EMBL/GenBank/DDBJ databases">
        <title>The genome of a short-lived fish provides insights into sex chromosome evolution and the genetic control of aging.</title>
        <authorList>
            <person name="Reichwald K."/>
            <person name="Felder M."/>
            <person name="Petzold A."/>
            <person name="Koch P."/>
            <person name="Groth M."/>
            <person name="Platzer M."/>
        </authorList>
    </citation>
    <scope>NUCLEOTIDE SEQUENCE</scope>
    <source>
        <tissue evidence="13">Brain</tissue>
    </source>
</reference>
<feature type="transmembrane region" description="Helical" evidence="11">
    <location>
        <begin position="454"/>
        <end position="473"/>
    </location>
</feature>